<dbReference type="EMBL" id="BAABBO010000007">
    <property type="protein sequence ID" value="GAA3959082.1"/>
    <property type="molecule type" value="Genomic_DNA"/>
</dbReference>
<dbReference type="PANTHER" id="PTHR38731:SF1">
    <property type="entry name" value="FECR PROTEIN DOMAIN-CONTAINING PROTEIN"/>
    <property type="match status" value="1"/>
</dbReference>
<comment type="caution">
    <text evidence="2">The sequence shown here is derived from an EMBL/GenBank/DDBJ whole genome shotgun (WGS) entry which is preliminary data.</text>
</comment>
<evidence type="ECO:0000313" key="2">
    <source>
        <dbReference type="EMBL" id="GAA3959082.1"/>
    </source>
</evidence>
<organism evidence="2 3">
    <name type="scientific">Allohahella marinimesophila</name>
    <dbReference type="NCBI Taxonomy" id="1054972"/>
    <lineage>
        <taxon>Bacteria</taxon>
        <taxon>Pseudomonadati</taxon>
        <taxon>Pseudomonadota</taxon>
        <taxon>Gammaproteobacteria</taxon>
        <taxon>Oceanospirillales</taxon>
        <taxon>Hahellaceae</taxon>
        <taxon>Allohahella</taxon>
    </lineage>
</organism>
<proteinExistence type="predicted"/>
<feature type="domain" description="FecR protein" evidence="1">
    <location>
        <begin position="2"/>
        <end position="90"/>
    </location>
</feature>
<name>A0ABP7P3H5_9GAMM</name>
<keyword evidence="3" id="KW-1185">Reference proteome</keyword>
<evidence type="ECO:0000313" key="3">
    <source>
        <dbReference type="Proteomes" id="UP001501337"/>
    </source>
</evidence>
<protein>
    <recommendedName>
        <fullName evidence="1">FecR protein domain-containing protein</fullName>
    </recommendedName>
</protein>
<dbReference type="RefSeq" id="WP_344805239.1">
    <property type="nucleotide sequence ID" value="NZ_BAABBO010000007.1"/>
</dbReference>
<accession>A0ABP7P3H5</accession>
<sequence>MRFEDGSRLKLGREADIEFNQLRFFGDSGMVDTRLRLRKGRVKSEVRDRVGPDGRYEIQTREVTAAVRGTVFVLEQTVNSSRLEVHDGAVALKRLDNETRISAGDGATVTTTEGVVEKVLPRIEGMSISRTGTSAEAPVFAAWAEDPGHGFIRYRIARKGLADNSHSYQLLDTGLSDSNRLRLPASAEGVYQLTLQVVDQQGFNGVPQQFEFRVDSKAPQQFELKLSGGAPGKRIL</sequence>
<dbReference type="Pfam" id="PF04773">
    <property type="entry name" value="FecR"/>
    <property type="match status" value="1"/>
</dbReference>
<evidence type="ECO:0000259" key="1">
    <source>
        <dbReference type="Pfam" id="PF04773"/>
    </source>
</evidence>
<dbReference type="Proteomes" id="UP001501337">
    <property type="component" value="Unassembled WGS sequence"/>
</dbReference>
<gene>
    <name evidence="2" type="ORF">GCM10022278_16790</name>
</gene>
<dbReference type="Gene3D" id="2.60.120.1440">
    <property type="match status" value="1"/>
</dbReference>
<dbReference type="InterPro" id="IPR006860">
    <property type="entry name" value="FecR"/>
</dbReference>
<reference evidence="3" key="1">
    <citation type="journal article" date="2019" name="Int. J. Syst. Evol. Microbiol.">
        <title>The Global Catalogue of Microorganisms (GCM) 10K type strain sequencing project: providing services to taxonomists for standard genome sequencing and annotation.</title>
        <authorList>
            <consortium name="The Broad Institute Genomics Platform"/>
            <consortium name="The Broad Institute Genome Sequencing Center for Infectious Disease"/>
            <person name="Wu L."/>
            <person name="Ma J."/>
        </authorList>
    </citation>
    <scope>NUCLEOTIDE SEQUENCE [LARGE SCALE GENOMIC DNA]</scope>
    <source>
        <strain evidence="3">JCM 17555</strain>
    </source>
</reference>
<dbReference type="PANTHER" id="PTHR38731">
    <property type="entry name" value="LIPL45-RELATED LIPOPROTEIN-RELATED"/>
    <property type="match status" value="1"/>
</dbReference>